<protein>
    <recommendedName>
        <fullName evidence="5">Phospholipase B1, membrane-associated</fullName>
    </recommendedName>
</protein>
<dbReference type="EnsemblMetazoa" id="CJA17344.1">
    <property type="protein sequence ID" value="CJA17344.1"/>
    <property type="gene ID" value="WBGene00136548"/>
</dbReference>
<keyword evidence="1" id="KW-0472">Membrane</keyword>
<dbReference type="PANTHER" id="PTHR21325">
    <property type="entry name" value="PHOSPHOLIPASE B, PLB1"/>
    <property type="match status" value="1"/>
</dbReference>
<accession>A0A8R1E325</accession>
<keyword evidence="1" id="KW-0812">Transmembrane</keyword>
<evidence type="ECO:0000256" key="1">
    <source>
        <dbReference type="SAM" id="Phobius"/>
    </source>
</evidence>
<feature type="chain" id="PRO_5035794129" description="Phospholipase B1, membrane-associated" evidence="2">
    <location>
        <begin position="23"/>
        <end position="438"/>
    </location>
</feature>
<evidence type="ECO:0000313" key="3">
    <source>
        <dbReference type="EnsemblMetazoa" id="CJA17344.1"/>
    </source>
</evidence>
<evidence type="ECO:0000313" key="4">
    <source>
        <dbReference type="Proteomes" id="UP000005237"/>
    </source>
</evidence>
<reference evidence="4" key="1">
    <citation type="submission" date="2010-08" db="EMBL/GenBank/DDBJ databases">
        <authorList>
            <consortium name="Caenorhabditis japonica Sequencing Consortium"/>
            <person name="Wilson R.K."/>
        </authorList>
    </citation>
    <scope>NUCLEOTIDE SEQUENCE [LARGE SCALE GENOMIC DNA]</scope>
    <source>
        <strain evidence="4">DF5081</strain>
    </source>
</reference>
<name>A0A8R1E325_CAEJA</name>
<sequence>MSRLSSIKVVLLLTSVVVVSLAQNVYEHDDFLTRTEQKLTTDRDFYDQWMELITLQHSQLEEQQLDYPLDYVMRDLGTCGPKKMAVPAVDDAHHMRASSVRFYAELGQLSSYCPSNYTLLQKGILGTCNLRSSTMSLPSLPSMLELRGAGGGEKLEKIESNQLDESLADQARDIGESMRKVPGYEKHWKMVVILATIQDGKASETGQTAVEVLAAVEELGKLIPEKTFVVVLRSSGSGIWRDASHQSLACKSQLSQWKVHNKFNYNSVWDQVEIIVEKNYRKPQFHVEVLPLLKDPALNSLPDGVDLSVLGYDCAHFSERGLSLLHLAIWNALFTRNAARESQYRPNAVQVLCPDPSCPFFRTPSNSDMCVWTGSMADDEFYWVDYLIFVAVWVLLMILLVIIFYCICVTRRVAAEKTPTKAFGASFSSIKFIDEDVV</sequence>
<evidence type="ECO:0000256" key="2">
    <source>
        <dbReference type="SAM" id="SignalP"/>
    </source>
</evidence>
<proteinExistence type="predicted"/>
<dbReference type="PANTHER" id="PTHR21325:SF28">
    <property type="entry name" value="SGNH DOMAIN-CONTAINING PROTEIN"/>
    <property type="match status" value="1"/>
</dbReference>
<keyword evidence="1" id="KW-1133">Transmembrane helix</keyword>
<dbReference type="GO" id="GO:0004620">
    <property type="term" value="F:phospholipase activity"/>
    <property type="evidence" value="ECO:0007669"/>
    <property type="project" value="InterPro"/>
</dbReference>
<feature type="signal peptide" evidence="2">
    <location>
        <begin position="1"/>
        <end position="22"/>
    </location>
</feature>
<organism evidence="3 4">
    <name type="scientific">Caenorhabditis japonica</name>
    <dbReference type="NCBI Taxonomy" id="281687"/>
    <lineage>
        <taxon>Eukaryota</taxon>
        <taxon>Metazoa</taxon>
        <taxon>Ecdysozoa</taxon>
        <taxon>Nematoda</taxon>
        <taxon>Chromadorea</taxon>
        <taxon>Rhabditida</taxon>
        <taxon>Rhabditina</taxon>
        <taxon>Rhabditomorpha</taxon>
        <taxon>Rhabditoidea</taxon>
        <taxon>Rhabditidae</taxon>
        <taxon>Peloderinae</taxon>
        <taxon>Caenorhabditis</taxon>
    </lineage>
</organism>
<dbReference type="OMA" id="CAHFSER"/>
<evidence type="ECO:0008006" key="5">
    <source>
        <dbReference type="Google" id="ProtNLM"/>
    </source>
</evidence>
<dbReference type="Proteomes" id="UP000005237">
    <property type="component" value="Unassembled WGS sequence"/>
</dbReference>
<dbReference type="InterPro" id="IPR038885">
    <property type="entry name" value="PLB1"/>
</dbReference>
<feature type="transmembrane region" description="Helical" evidence="1">
    <location>
        <begin position="386"/>
        <end position="407"/>
    </location>
</feature>
<dbReference type="AlphaFoldDB" id="A0A8R1E325"/>
<keyword evidence="4" id="KW-1185">Reference proteome</keyword>
<dbReference type="GO" id="GO:0006644">
    <property type="term" value="P:phospholipid metabolic process"/>
    <property type="evidence" value="ECO:0007669"/>
    <property type="project" value="TreeGrafter"/>
</dbReference>
<keyword evidence="2" id="KW-0732">Signal</keyword>
<reference evidence="3" key="2">
    <citation type="submission" date="2022-06" db="UniProtKB">
        <authorList>
            <consortium name="EnsemblMetazoa"/>
        </authorList>
    </citation>
    <scope>IDENTIFICATION</scope>
    <source>
        <strain evidence="3">DF5081</strain>
    </source>
</reference>